<sequence length="337" mass="36493">MDIRSLGPGGLSVSQLALGTMTFGMKDWGCDEDTAIALVHRYLDAGGNFLDTANAYGRSEEICGKAVRGHRSRVVLATKAGLPVGPGRHDRGSGRAHLRSACEGSLRRLGTDYIDVYWVHVDDEATPLEETVEALDELVREGKVRHVGASNFRAYRLMKALSVADRLGAARFVGLQGQYNLIVRTLEREHLPLLAEEGLGLVSWSPLAAGMLTGKITPGERPEGTRLGQREVAFDALVKNEHGFRVAGQVRKAAAEIGCTPAQLALAWQRTRPVTSVIIGARTLAQLDDNLASLDVTIPPDVLERLDEATRLPDEYPGTFIDIVQGWLRGTRPGVTA</sequence>
<dbReference type="SUPFAM" id="SSF51430">
    <property type="entry name" value="NAD(P)-linked oxidoreductase"/>
    <property type="match status" value="1"/>
</dbReference>
<dbReference type="Gene3D" id="3.20.20.100">
    <property type="entry name" value="NADP-dependent oxidoreductase domain"/>
    <property type="match status" value="1"/>
</dbReference>
<dbReference type="InterPro" id="IPR020471">
    <property type="entry name" value="AKR"/>
</dbReference>
<gene>
    <name evidence="3" type="ORF">FCN18_15580</name>
</gene>
<keyword evidence="4" id="KW-1185">Reference proteome</keyword>
<dbReference type="InterPro" id="IPR050523">
    <property type="entry name" value="AKR_Detox_Biosynth"/>
</dbReference>
<name>A0ABY2S754_9PSEU</name>
<reference evidence="3 4" key="1">
    <citation type="journal article" date="2015" name="Antonie Van Leeuwenhoek">
        <title>Prauserella endophytica sp. nov., an endophytic actinobacterium isolated from Tamarix taklamakanensis.</title>
        <authorList>
            <person name="Liu J.M."/>
            <person name="Habden X."/>
            <person name="Guo L."/>
            <person name="Tuo L."/>
            <person name="Jiang Z.K."/>
            <person name="Liu S.W."/>
            <person name="Liu X.F."/>
            <person name="Chen L."/>
            <person name="Li R.F."/>
            <person name="Zhang Y.Q."/>
            <person name="Sun C.H."/>
        </authorList>
    </citation>
    <scope>NUCLEOTIDE SEQUENCE [LARGE SCALE GENOMIC DNA]</scope>
    <source>
        <strain evidence="3 4">CGMCC 4.7182</strain>
    </source>
</reference>
<dbReference type="RefSeq" id="WP_137095444.1">
    <property type="nucleotide sequence ID" value="NZ_SWMS01000007.1"/>
</dbReference>
<dbReference type="InterPro" id="IPR036812">
    <property type="entry name" value="NAD(P)_OxRdtase_dom_sf"/>
</dbReference>
<organism evidence="3 4">
    <name type="scientific">Prauserella endophytica</name>
    <dbReference type="NCBI Taxonomy" id="1592324"/>
    <lineage>
        <taxon>Bacteria</taxon>
        <taxon>Bacillati</taxon>
        <taxon>Actinomycetota</taxon>
        <taxon>Actinomycetes</taxon>
        <taxon>Pseudonocardiales</taxon>
        <taxon>Pseudonocardiaceae</taxon>
        <taxon>Prauserella</taxon>
        <taxon>Prauserella coralliicola group</taxon>
    </lineage>
</organism>
<feature type="domain" description="NADP-dependent oxidoreductase" evidence="2">
    <location>
        <begin position="16"/>
        <end position="309"/>
    </location>
</feature>
<evidence type="ECO:0000313" key="4">
    <source>
        <dbReference type="Proteomes" id="UP000309992"/>
    </source>
</evidence>
<accession>A0ABY2S754</accession>
<evidence type="ECO:0000256" key="1">
    <source>
        <dbReference type="ARBA" id="ARBA00023002"/>
    </source>
</evidence>
<keyword evidence="1" id="KW-0560">Oxidoreductase</keyword>
<evidence type="ECO:0000313" key="3">
    <source>
        <dbReference type="EMBL" id="TKG70935.1"/>
    </source>
</evidence>
<dbReference type="PANTHER" id="PTHR43364">
    <property type="entry name" value="NADH-SPECIFIC METHYLGLYOXAL REDUCTASE-RELATED"/>
    <property type="match status" value="1"/>
</dbReference>
<comment type="caution">
    <text evidence="3">The sequence shown here is derived from an EMBL/GenBank/DDBJ whole genome shotgun (WGS) entry which is preliminary data.</text>
</comment>
<protein>
    <submittedName>
        <fullName evidence="3">Aldo/keto reductase</fullName>
    </submittedName>
</protein>
<dbReference type="Proteomes" id="UP000309992">
    <property type="component" value="Unassembled WGS sequence"/>
</dbReference>
<dbReference type="EMBL" id="SWMS01000007">
    <property type="protein sequence ID" value="TKG70935.1"/>
    <property type="molecule type" value="Genomic_DNA"/>
</dbReference>
<dbReference type="InterPro" id="IPR023210">
    <property type="entry name" value="NADP_OxRdtase_dom"/>
</dbReference>
<dbReference type="PANTHER" id="PTHR43364:SF4">
    <property type="entry name" value="NAD(P)-LINKED OXIDOREDUCTASE SUPERFAMILY PROTEIN"/>
    <property type="match status" value="1"/>
</dbReference>
<dbReference type="Pfam" id="PF00248">
    <property type="entry name" value="Aldo_ket_red"/>
    <property type="match status" value="1"/>
</dbReference>
<evidence type="ECO:0000259" key="2">
    <source>
        <dbReference type="Pfam" id="PF00248"/>
    </source>
</evidence>
<dbReference type="PRINTS" id="PR00069">
    <property type="entry name" value="ALDKETRDTASE"/>
</dbReference>
<proteinExistence type="predicted"/>